<feature type="repeat" description="WD" evidence="4">
    <location>
        <begin position="318"/>
        <end position="352"/>
    </location>
</feature>
<feature type="compositionally biased region" description="Basic and acidic residues" evidence="5">
    <location>
        <begin position="26"/>
        <end position="40"/>
    </location>
</feature>
<dbReference type="WBParaSite" id="nRc.2.0.1.t28289-RA">
    <property type="protein sequence ID" value="nRc.2.0.1.t28289-RA"/>
    <property type="gene ID" value="nRc.2.0.1.g28289"/>
</dbReference>
<keyword evidence="2" id="KW-0677">Repeat</keyword>
<dbReference type="GO" id="GO:0035861">
    <property type="term" value="C:site of double-strand break"/>
    <property type="evidence" value="ECO:0007669"/>
    <property type="project" value="TreeGrafter"/>
</dbReference>
<accession>A0A915JPV3</accession>
<feature type="region of interest" description="Disordered" evidence="5">
    <location>
        <begin position="25"/>
        <end position="114"/>
    </location>
</feature>
<protein>
    <submittedName>
        <fullName evidence="7">WD repeat-containing protein 70</fullName>
    </submittedName>
</protein>
<dbReference type="Gene3D" id="2.130.10.10">
    <property type="entry name" value="YVTN repeat-like/Quinoprotein amine dehydrogenase"/>
    <property type="match status" value="1"/>
</dbReference>
<feature type="repeat" description="WD" evidence="4">
    <location>
        <begin position="282"/>
        <end position="303"/>
    </location>
</feature>
<keyword evidence="1 4" id="KW-0853">WD repeat</keyword>
<dbReference type="Proteomes" id="UP000887565">
    <property type="component" value="Unplaced"/>
</dbReference>
<feature type="compositionally biased region" description="Polar residues" evidence="5">
    <location>
        <begin position="79"/>
        <end position="100"/>
    </location>
</feature>
<evidence type="ECO:0000256" key="2">
    <source>
        <dbReference type="ARBA" id="ARBA00022737"/>
    </source>
</evidence>
<dbReference type="Pfam" id="PF00400">
    <property type="entry name" value="WD40"/>
    <property type="match status" value="2"/>
</dbReference>
<evidence type="ECO:0000256" key="1">
    <source>
        <dbReference type="ARBA" id="ARBA00022574"/>
    </source>
</evidence>
<dbReference type="PROSITE" id="PS50294">
    <property type="entry name" value="WD_REPEATS_REGION"/>
    <property type="match status" value="1"/>
</dbReference>
<dbReference type="InterPro" id="IPR036322">
    <property type="entry name" value="WD40_repeat_dom_sf"/>
</dbReference>
<dbReference type="PANTHER" id="PTHR16017">
    <property type="entry name" value="GASTRULATION DEFECTIVE PROTEIN 1-RELATED"/>
    <property type="match status" value="1"/>
</dbReference>
<dbReference type="SMART" id="SM00320">
    <property type="entry name" value="WD40"/>
    <property type="match status" value="6"/>
</dbReference>
<keyword evidence="6" id="KW-1185">Reference proteome</keyword>
<dbReference type="OMA" id="KGDQYIT"/>
<dbReference type="GO" id="GO:0005634">
    <property type="term" value="C:nucleus"/>
    <property type="evidence" value="ECO:0007669"/>
    <property type="project" value="TreeGrafter"/>
</dbReference>
<evidence type="ECO:0000313" key="7">
    <source>
        <dbReference type="WBParaSite" id="nRc.2.0.1.t28289-RA"/>
    </source>
</evidence>
<proteinExistence type="inferred from homology"/>
<sequence>MSNSIVTSKKARQFDFNEMLALSRRNVQEREVERMQKSIDEGIIADETSSATDPTPNDGKIENSGCVDDDDLIGPPVSLLQSEPSTSGEPANDVSKSSPRNVKDDEEDSAEESVIPLSHEAVMEHGNKPVSAIGCDRNGARWSTGGYEYDVKFWDFGGMDLGLKPFRSLQPCESHVIKALSYSCTGDSLLVAAGNCQAKILDRDGKELLECMKGDMYLVDASSTKGHTSSINAGQFHPFIKNEFLTCCDDRVWNVETAKQKHHAIIKTKTKQGKRTIPSTCSYSRDGKFIAAGCKDGSIQMWNHGKNYVNTALLNREAHGNGCDITCLCFSYDSNYLLSRSTDDTMKLWDMRKFKEPVHTKTGLDTYFAMTECIFSPRDEFCVTGTSVVKNRGNGRLVFLDKNTFETVKEVEYPNKSVIRLLWHPRINQLFTTFNDGSIKLYYDPKISSRGALLCVKKPIKRSKEADGLYDQLVIAPAALPPRKVGRDGFVKENYTLRQMLRYVRLQQRPAGMKSKVPETPISGPGAGGRVGAAGGTLHSYVARQMGLARKQLDDEDPREAILKHAEAAAKDPYWVTPAYKKNQPKSVLAEKVEEEKVDDELHPMFKKPKIS</sequence>
<dbReference type="PROSITE" id="PS50082">
    <property type="entry name" value="WD_REPEATS_2"/>
    <property type="match status" value="2"/>
</dbReference>
<dbReference type="SUPFAM" id="SSF50978">
    <property type="entry name" value="WD40 repeat-like"/>
    <property type="match status" value="1"/>
</dbReference>
<evidence type="ECO:0000256" key="3">
    <source>
        <dbReference type="ARBA" id="ARBA00038343"/>
    </source>
</evidence>
<dbReference type="InterPro" id="IPR051858">
    <property type="entry name" value="WD_repeat_GAD-1"/>
</dbReference>
<evidence type="ECO:0000256" key="5">
    <source>
        <dbReference type="SAM" id="MobiDB-lite"/>
    </source>
</evidence>
<dbReference type="InterPro" id="IPR015943">
    <property type="entry name" value="WD40/YVTN_repeat-like_dom_sf"/>
</dbReference>
<name>A0A915JPV3_ROMCU</name>
<dbReference type="InterPro" id="IPR001680">
    <property type="entry name" value="WD40_rpt"/>
</dbReference>
<evidence type="ECO:0000313" key="6">
    <source>
        <dbReference type="Proteomes" id="UP000887565"/>
    </source>
</evidence>
<organism evidence="6 7">
    <name type="scientific">Romanomermis culicivorax</name>
    <name type="common">Nematode worm</name>
    <dbReference type="NCBI Taxonomy" id="13658"/>
    <lineage>
        <taxon>Eukaryota</taxon>
        <taxon>Metazoa</taxon>
        <taxon>Ecdysozoa</taxon>
        <taxon>Nematoda</taxon>
        <taxon>Enoplea</taxon>
        <taxon>Dorylaimia</taxon>
        <taxon>Mermithida</taxon>
        <taxon>Mermithoidea</taxon>
        <taxon>Mermithidae</taxon>
        <taxon>Romanomermis</taxon>
    </lineage>
</organism>
<comment type="similarity">
    <text evidence="3">Belongs to the WD repeat GAD-1 family.</text>
</comment>
<dbReference type="PANTHER" id="PTHR16017:SF0">
    <property type="entry name" value="WD REPEAT-CONTAINING PROTEIN 70"/>
    <property type="match status" value="1"/>
</dbReference>
<reference evidence="7" key="1">
    <citation type="submission" date="2022-11" db="UniProtKB">
        <authorList>
            <consortium name="WormBaseParasite"/>
        </authorList>
    </citation>
    <scope>IDENTIFICATION</scope>
</reference>
<evidence type="ECO:0000256" key="4">
    <source>
        <dbReference type="PROSITE-ProRule" id="PRU00221"/>
    </source>
</evidence>
<dbReference type="AlphaFoldDB" id="A0A915JPV3"/>
<dbReference type="FunFam" id="2.130.10.10:FF:001319">
    <property type="entry name" value="Gastrulation defective protein 1"/>
    <property type="match status" value="1"/>
</dbReference>